<feature type="compositionally biased region" description="Low complexity" evidence="2">
    <location>
        <begin position="326"/>
        <end position="352"/>
    </location>
</feature>
<keyword evidence="1" id="KW-0732">Signal</keyword>
<name>A0ABD5RPA8_9EURY</name>
<feature type="region of interest" description="Disordered" evidence="2">
    <location>
        <begin position="258"/>
        <end position="483"/>
    </location>
</feature>
<dbReference type="InterPro" id="IPR011050">
    <property type="entry name" value="Pectin_lyase_fold/virulence"/>
</dbReference>
<evidence type="ECO:0000313" key="6">
    <source>
        <dbReference type="Proteomes" id="UP001596099"/>
    </source>
</evidence>
<dbReference type="EMBL" id="JBHSQH010000001">
    <property type="protein sequence ID" value="MFC5972025.1"/>
    <property type="molecule type" value="Genomic_DNA"/>
</dbReference>
<feature type="domain" description="PGF-CTERM archaeal protein-sorting signal" evidence="4">
    <location>
        <begin position="481"/>
        <end position="501"/>
    </location>
</feature>
<feature type="compositionally biased region" description="Polar residues" evidence="2">
    <location>
        <begin position="384"/>
        <end position="398"/>
    </location>
</feature>
<protein>
    <submittedName>
        <fullName evidence="5">Right-handed parallel beta-helix repeat-containing protein</fullName>
    </submittedName>
</protein>
<accession>A0ABD5RPA8</accession>
<proteinExistence type="predicted"/>
<evidence type="ECO:0000259" key="4">
    <source>
        <dbReference type="Pfam" id="PF18204"/>
    </source>
</evidence>
<reference evidence="5 6" key="1">
    <citation type="journal article" date="2019" name="Int. J. Syst. Evol. Microbiol.">
        <title>The Global Catalogue of Microorganisms (GCM) 10K type strain sequencing project: providing services to taxonomists for standard genome sequencing and annotation.</title>
        <authorList>
            <consortium name="The Broad Institute Genomics Platform"/>
            <consortium name="The Broad Institute Genome Sequencing Center for Infectious Disease"/>
            <person name="Wu L."/>
            <person name="Ma J."/>
        </authorList>
    </citation>
    <scope>NUCLEOTIDE SEQUENCE [LARGE SCALE GENOMIC DNA]</scope>
    <source>
        <strain evidence="5 6">CGMCC 1.12543</strain>
    </source>
</reference>
<keyword evidence="6" id="KW-1185">Reference proteome</keyword>
<dbReference type="RefSeq" id="WP_247414983.1">
    <property type="nucleotide sequence ID" value="NZ_JALLGW010000001.1"/>
</dbReference>
<organism evidence="5 6">
    <name type="scientific">Halomarina salina</name>
    <dbReference type="NCBI Taxonomy" id="1872699"/>
    <lineage>
        <taxon>Archaea</taxon>
        <taxon>Methanobacteriati</taxon>
        <taxon>Methanobacteriota</taxon>
        <taxon>Stenosarchaea group</taxon>
        <taxon>Halobacteria</taxon>
        <taxon>Halobacteriales</taxon>
        <taxon>Natronomonadaceae</taxon>
        <taxon>Halomarina</taxon>
    </lineage>
</organism>
<evidence type="ECO:0000256" key="2">
    <source>
        <dbReference type="SAM" id="MobiDB-lite"/>
    </source>
</evidence>
<comment type="caution">
    <text evidence="5">The sequence shown here is derived from an EMBL/GenBank/DDBJ whole genome shotgun (WGS) entry which is preliminary data.</text>
</comment>
<dbReference type="SUPFAM" id="SSF51126">
    <property type="entry name" value="Pectin lyase-like"/>
    <property type="match status" value="1"/>
</dbReference>
<dbReference type="GO" id="GO:0005886">
    <property type="term" value="C:plasma membrane"/>
    <property type="evidence" value="ECO:0007669"/>
    <property type="project" value="UniProtKB-SubCell"/>
</dbReference>
<dbReference type="InterPro" id="IPR006626">
    <property type="entry name" value="PbH1"/>
</dbReference>
<sequence>MTVSHGRRVAILALVVALVAVPTASAAVTAQQSTQNEIDTCTTIDQAGEYTLTSDVGANASGEACLTIAAGDVTLDGNGHSVDNAGGADTGILVQRGQQNVAIGDVTVTGWTNGIDLVDAYGASVDGVTVSGNQRGITFGQTVEATVSDSTATGNDYGILVEESQVTLSSVDVTENANGIGGLYADIVLEQSTVSNNDGDGIVTDSSSLTVDRSAVENNGNNGISVSMPESTTIQYTIIAGNGNGVSAERGQVDARENWWGADSGPSGNVEDPATGRLADGSGDSVSEGSESGVSNVRFDPYYVTDPRTGDGQLVGDEPTTDEPTTEQPTSEPTTDEPTTTAPTTAAPTDDGSSGDGSGDGDAGAGDGDAGAGDGGDAGGSDGTESTEQSTIDQSPDSNEADATTSAATGGDTTDSTAGSESATTDDTATGEGGANTTSAPAAGPGAPANETGTTAAGENATRTAQVIGGEGNDTSDGSGPGFGVLAALVALGATALLARRD</sequence>
<dbReference type="Gene3D" id="2.160.20.10">
    <property type="entry name" value="Single-stranded right-handed beta-helix, Pectin lyase-like"/>
    <property type="match status" value="1"/>
</dbReference>
<dbReference type="GO" id="GO:0030115">
    <property type="term" value="C:S-layer"/>
    <property type="evidence" value="ECO:0007669"/>
    <property type="project" value="UniProtKB-SubCell"/>
</dbReference>
<dbReference type="Pfam" id="PF18204">
    <property type="entry name" value="PGF-CTERM"/>
    <property type="match status" value="1"/>
</dbReference>
<dbReference type="InterPro" id="IPR012334">
    <property type="entry name" value="Pectin_lyas_fold"/>
</dbReference>
<evidence type="ECO:0000313" key="5">
    <source>
        <dbReference type="EMBL" id="MFC5972025.1"/>
    </source>
</evidence>
<dbReference type="Proteomes" id="UP001596099">
    <property type="component" value="Unassembled WGS sequence"/>
</dbReference>
<dbReference type="Pfam" id="PF13229">
    <property type="entry name" value="Beta_helix"/>
    <property type="match status" value="1"/>
</dbReference>
<feature type="compositionally biased region" description="Low complexity" evidence="2">
    <location>
        <begin position="280"/>
        <end position="295"/>
    </location>
</feature>
<dbReference type="SMART" id="SM00710">
    <property type="entry name" value="PbH1"/>
    <property type="match status" value="6"/>
</dbReference>
<dbReference type="InterPro" id="IPR039448">
    <property type="entry name" value="Beta_helix"/>
</dbReference>
<evidence type="ECO:0000256" key="1">
    <source>
        <dbReference type="ARBA" id="ARBA00022729"/>
    </source>
</evidence>
<dbReference type="AlphaFoldDB" id="A0ABD5RPA8"/>
<feature type="compositionally biased region" description="Gly residues" evidence="2">
    <location>
        <begin position="354"/>
        <end position="382"/>
    </location>
</feature>
<dbReference type="NCBIfam" id="TIGR04126">
    <property type="entry name" value="PGF_CTERM"/>
    <property type="match status" value="1"/>
</dbReference>
<feature type="compositionally biased region" description="Low complexity" evidence="2">
    <location>
        <begin position="401"/>
        <end position="465"/>
    </location>
</feature>
<evidence type="ECO:0000259" key="3">
    <source>
        <dbReference type="Pfam" id="PF13229"/>
    </source>
</evidence>
<feature type="domain" description="Right handed beta helix" evidence="3">
    <location>
        <begin position="136"/>
        <end position="252"/>
    </location>
</feature>
<dbReference type="InterPro" id="IPR026371">
    <property type="entry name" value="PGF_CTERM"/>
</dbReference>
<gene>
    <name evidence="5" type="ORF">ACFPYI_11855</name>
</gene>